<gene>
    <name evidence="1" type="ORF">EV203_11274</name>
</gene>
<dbReference type="AlphaFoldDB" id="A0A4R2JYC6"/>
<sequence length="65" mass="7101">MEYLVEGFGAKTGLPCLIVIDCPRLECGIVICNCKDSSTLCGSYCGSWFCLCRGIGARMEPYIKL</sequence>
<organism evidence="1 2">
    <name type="scientific">Caldanaerobacter subterraneus</name>
    <dbReference type="NCBI Taxonomy" id="911092"/>
    <lineage>
        <taxon>Bacteria</taxon>
        <taxon>Bacillati</taxon>
        <taxon>Bacillota</taxon>
        <taxon>Clostridia</taxon>
        <taxon>Thermoanaerobacterales</taxon>
        <taxon>Thermoanaerobacteraceae</taxon>
        <taxon>Caldanaerobacter</taxon>
    </lineage>
</organism>
<dbReference type="EMBL" id="SLWU01000012">
    <property type="protein sequence ID" value="TCO64232.1"/>
    <property type="molecule type" value="Genomic_DNA"/>
</dbReference>
<evidence type="ECO:0000313" key="1">
    <source>
        <dbReference type="EMBL" id="TCO64232.1"/>
    </source>
</evidence>
<accession>A0A4R2JYC6</accession>
<dbReference type="Proteomes" id="UP000294886">
    <property type="component" value="Unassembled WGS sequence"/>
</dbReference>
<reference evidence="1 2" key="1">
    <citation type="submission" date="2019-03" db="EMBL/GenBank/DDBJ databases">
        <title>Genomic Encyclopedia of Type Strains, Phase IV (KMG-IV): sequencing the most valuable type-strain genomes for metagenomic binning, comparative biology and taxonomic classification.</title>
        <authorList>
            <person name="Goeker M."/>
        </authorList>
    </citation>
    <scope>NUCLEOTIDE SEQUENCE [LARGE SCALE GENOMIC DNA]</scope>
    <source>
        <strain evidence="1 2">DSM 13054</strain>
    </source>
</reference>
<proteinExistence type="predicted"/>
<evidence type="ECO:0000313" key="2">
    <source>
        <dbReference type="Proteomes" id="UP000294886"/>
    </source>
</evidence>
<name>A0A4R2JYC6_9THEO</name>
<protein>
    <submittedName>
        <fullName evidence="1">Uncharacterized protein</fullName>
    </submittedName>
</protein>
<comment type="caution">
    <text evidence="1">The sequence shown here is derived from an EMBL/GenBank/DDBJ whole genome shotgun (WGS) entry which is preliminary data.</text>
</comment>